<organism evidence="2 3">
    <name type="scientific">Blastopirellula marina</name>
    <dbReference type="NCBI Taxonomy" id="124"/>
    <lineage>
        <taxon>Bacteria</taxon>
        <taxon>Pseudomonadati</taxon>
        <taxon>Planctomycetota</taxon>
        <taxon>Planctomycetia</taxon>
        <taxon>Pirellulales</taxon>
        <taxon>Pirellulaceae</taxon>
        <taxon>Blastopirellula</taxon>
    </lineage>
</organism>
<comment type="caution">
    <text evidence="2">The sequence shown here is derived from an EMBL/GenBank/DDBJ whole genome shotgun (WGS) entry which is preliminary data.</text>
</comment>
<accession>A0A2S8FZJ3</accession>
<name>A0A2S8FZJ3_9BACT</name>
<keyword evidence="1" id="KW-0812">Transmembrane</keyword>
<dbReference type="EMBL" id="PUHY01000005">
    <property type="protein sequence ID" value="PQO37490.1"/>
    <property type="molecule type" value="Genomic_DNA"/>
</dbReference>
<evidence type="ECO:0000313" key="3">
    <source>
        <dbReference type="Proteomes" id="UP000238322"/>
    </source>
</evidence>
<dbReference type="Proteomes" id="UP000238322">
    <property type="component" value="Unassembled WGS sequence"/>
</dbReference>
<evidence type="ECO:0000313" key="2">
    <source>
        <dbReference type="EMBL" id="PQO37490.1"/>
    </source>
</evidence>
<reference evidence="2 3" key="1">
    <citation type="submission" date="2018-02" db="EMBL/GenBank/DDBJ databases">
        <title>Comparative genomes isolates from brazilian mangrove.</title>
        <authorList>
            <person name="Araujo J.E."/>
            <person name="Taketani R.G."/>
            <person name="Silva M.C.P."/>
            <person name="Loureco M.V."/>
            <person name="Andreote F.D."/>
        </authorList>
    </citation>
    <scope>NUCLEOTIDE SEQUENCE [LARGE SCALE GENOMIC DNA]</scope>
    <source>
        <strain evidence="2 3">Hex-1 MGV</strain>
    </source>
</reference>
<protein>
    <submittedName>
        <fullName evidence="2">Uncharacterized protein</fullName>
    </submittedName>
</protein>
<gene>
    <name evidence="2" type="ORF">C5Y83_05980</name>
</gene>
<keyword evidence="1" id="KW-1133">Transmembrane helix</keyword>
<evidence type="ECO:0000256" key="1">
    <source>
        <dbReference type="SAM" id="Phobius"/>
    </source>
</evidence>
<dbReference type="AlphaFoldDB" id="A0A2S8FZJ3"/>
<feature type="transmembrane region" description="Helical" evidence="1">
    <location>
        <begin position="222"/>
        <end position="249"/>
    </location>
</feature>
<sequence>MSVLALVLGTVGTIACIAAIVVIGTVNQRVTHATGKLFDAAHTAVGDVRLHVERAEQRVEAIKITSTTIEDQVKKWTAEHAEELAVSRLGVQQHVDLFLGELDKIEQWAATVETSTEMIGQALDATESLGLPIDVEPVMALLEDTKQIQLQLDTGISAARNLGERLSEKEDDPTEQKKQILRLTARVIATLTMVDKHIASIDNHLEKIETVIDHQKKTVASWVNFVALAIAGLMTWMGLGQAALTYVGWRWLRSGDKEKRVASQGD</sequence>
<proteinExistence type="predicted"/>
<keyword evidence="1" id="KW-0472">Membrane</keyword>